<dbReference type="STRING" id="29529.SAMN04488122_3605"/>
<reference evidence="2" key="1">
    <citation type="submission" date="2016-10" db="EMBL/GenBank/DDBJ databases">
        <authorList>
            <person name="Varghese N."/>
            <person name="Submissions S."/>
        </authorList>
    </citation>
    <scope>NUCLEOTIDE SEQUENCE [LARGE SCALE GENOMIC DNA]</scope>
    <source>
        <strain evidence="2">DSM 3695</strain>
    </source>
</reference>
<evidence type="ECO:0000313" key="1">
    <source>
        <dbReference type="EMBL" id="SEW49842.1"/>
    </source>
</evidence>
<name>A0A1I0S4X8_9BACT</name>
<dbReference type="OrthoDB" id="646919at2"/>
<organism evidence="1 2">
    <name type="scientific">Chitinophaga arvensicola</name>
    <dbReference type="NCBI Taxonomy" id="29529"/>
    <lineage>
        <taxon>Bacteria</taxon>
        <taxon>Pseudomonadati</taxon>
        <taxon>Bacteroidota</taxon>
        <taxon>Chitinophagia</taxon>
        <taxon>Chitinophagales</taxon>
        <taxon>Chitinophagaceae</taxon>
        <taxon>Chitinophaga</taxon>
    </lineage>
</organism>
<dbReference type="EMBL" id="FOJG01000002">
    <property type="protein sequence ID" value="SEW49842.1"/>
    <property type="molecule type" value="Genomic_DNA"/>
</dbReference>
<protein>
    <submittedName>
        <fullName evidence="1">Uncharacterized protein</fullName>
    </submittedName>
</protein>
<accession>A0A1I0S4X8</accession>
<dbReference type="Proteomes" id="UP000199310">
    <property type="component" value="Unassembled WGS sequence"/>
</dbReference>
<gene>
    <name evidence="1" type="ORF">SAMN04488122_3605</name>
</gene>
<sequence>MTWNRAYYYYLLFGDITPDYSPWETTVWTNNIYPVLDKLLSLSGHYKQTGISSLQYVPKPGTPYFQPFKPGRLSWNAAAQDKWTLDAHEVNRRFHHLDIWTPSRSVCAKLNSAPDIFFSLFNERNTFPVADPTFETFTVVAVAQALNADPLPGILALSAALKAKKTVFRMRGWEEKQQDENWELTNSIQDTMSANIYQKTTGALNKAVFADIPFEPFWKVVYER</sequence>
<evidence type="ECO:0000313" key="2">
    <source>
        <dbReference type="Proteomes" id="UP000199310"/>
    </source>
</evidence>
<dbReference type="AlphaFoldDB" id="A0A1I0S4X8"/>
<keyword evidence="2" id="KW-1185">Reference proteome</keyword>
<dbReference type="RefSeq" id="WP_089897026.1">
    <property type="nucleotide sequence ID" value="NZ_FOJG01000002.1"/>
</dbReference>
<proteinExistence type="predicted"/>